<dbReference type="GO" id="GO:0046872">
    <property type="term" value="F:metal ion binding"/>
    <property type="evidence" value="ECO:0007669"/>
    <property type="project" value="UniProtKB-UniRule"/>
</dbReference>
<dbReference type="Gene3D" id="3.30.70.240">
    <property type="match status" value="1"/>
</dbReference>
<evidence type="ECO:0000313" key="9">
    <source>
        <dbReference type="EMBL" id="HGU65146.1"/>
    </source>
</evidence>
<evidence type="ECO:0000256" key="2">
    <source>
        <dbReference type="ARBA" id="ARBA00022722"/>
    </source>
</evidence>
<reference evidence="9" key="1">
    <citation type="journal article" date="2020" name="mSystems">
        <title>Genome- and Community-Level Interaction Insights into Carbon Utilization and Element Cycling Functions of Hydrothermarchaeota in Hydrothermal Sediment.</title>
        <authorList>
            <person name="Zhou Z."/>
            <person name="Liu Y."/>
            <person name="Xu W."/>
            <person name="Pan J."/>
            <person name="Luo Z.H."/>
            <person name="Li M."/>
        </authorList>
    </citation>
    <scope>NUCLEOTIDE SEQUENCE [LARGE SCALE GENOMIC DNA]</scope>
    <source>
        <strain evidence="9">SpSt-622</strain>
    </source>
</reference>
<evidence type="ECO:0000256" key="6">
    <source>
        <dbReference type="ARBA" id="ARBA00022842"/>
    </source>
</evidence>
<organism evidence="9">
    <name type="scientific">Staphylothermus marinus</name>
    <dbReference type="NCBI Taxonomy" id="2280"/>
    <lineage>
        <taxon>Archaea</taxon>
        <taxon>Thermoproteota</taxon>
        <taxon>Thermoprotei</taxon>
        <taxon>Desulfurococcales</taxon>
        <taxon>Desulfurococcaceae</taxon>
        <taxon>Staphylothermus</taxon>
    </lineage>
</organism>
<dbReference type="GO" id="GO:0043571">
    <property type="term" value="P:maintenance of CRISPR repeat elements"/>
    <property type="evidence" value="ECO:0007669"/>
    <property type="project" value="UniProtKB-UniRule"/>
</dbReference>
<proteinExistence type="inferred from homology"/>
<dbReference type="Pfam" id="PF09827">
    <property type="entry name" value="CRISPR_Cas2"/>
    <property type="match status" value="1"/>
</dbReference>
<accession>A0A7J3PM28</accession>
<evidence type="ECO:0000256" key="7">
    <source>
        <dbReference type="ARBA" id="ARBA00023118"/>
    </source>
</evidence>
<keyword evidence="3 8" id="KW-0479">Metal-binding</keyword>
<dbReference type="AlphaFoldDB" id="A0A7J3PM28"/>
<keyword evidence="2 8" id="KW-0540">Nuclease</keyword>
<dbReference type="GO" id="GO:0004521">
    <property type="term" value="F:RNA endonuclease activity"/>
    <property type="evidence" value="ECO:0007669"/>
    <property type="project" value="InterPro"/>
</dbReference>
<evidence type="ECO:0000256" key="8">
    <source>
        <dbReference type="HAMAP-Rule" id="MF_01471"/>
    </source>
</evidence>
<evidence type="ECO:0000256" key="4">
    <source>
        <dbReference type="ARBA" id="ARBA00022759"/>
    </source>
</evidence>
<evidence type="ECO:0000256" key="5">
    <source>
        <dbReference type="ARBA" id="ARBA00022801"/>
    </source>
</evidence>
<comment type="function">
    <text evidence="8">CRISPR (clustered regularly interspaced short palindromic repeat), is an adaptive immune system that provides protection against mobile genetic elements (viruses, transposable elements and conjugative plasmids). CRISPR clusters contain sequences complementary to antecedent mobile elements and target invading nucleic acids. CRISPR clusters are transcribed and processed into CRISPR RNA (crRNA). Functions as a ssRNA-specific endoribonuclease. Involved in the integration of spacer DNA into the CRISPR cassette.</text>
</comment>
<keyword evidence="4 8" id="KW-0255">Endonuclease</keyword>
<gene>
    <name evidence="8 9" type="primary">cas2</name>
    <name evidence="9" type="ORF">ENT92_02900</name>
</gene>
<protein>
    <recommendedName>
        <fullName evidence="8">CRISPR-associated endoribonuclease Cas2</fullName>
        <ecNumber evidence="8">3.1.-.-</ecNumber>
    </recommendedName>
</protein>
<dbReference type="InterPro" id="IPR021127">
    <property type="entry name" value="CRISPR_associated_Cas2"/>
</dbReference>
<evidence type="ECO:0000256" key="3">
    <source>
        <dbReference type="ARBA" id="ARBA00022723"/>
    </source>
</evidence>
<keyword evidence="7 8" id="KW-0051">Antiviral defense</keyword>
<dbReference type="EC" id="3.1.-.-" evidence="8"/>
<dbReference type="SUPFAM" id="SSF143430">
    <property type="entry name" value="TTP0101/SSO1404-like"/>
    <property type="match status" value="1"/>
</dbReference>
<comment type="similarity">
    <text evidence="8">Belongs to the CRISPR-associated endoribonuclease Cas2 protein family.</text>
</comment>
<comment type="caution">
    <text evidence="9">The sequence shown here is derived from an EMBL/GenBank/DDBJ whole genome shotgun (WGS) entry which is preliminary data.</text>
</comment>
<feature type="binding site" evidence="8">
    <location>
        <position position="13"/>
    </location>
    <ligand>
        <name>Mg(2+)</name>
        <dbReference type="ChEBI" id="CHEBI:18420"/>
        <note>catalytic</note>
    </ligand>
</feature>
<name>A0A7J3PM28_STAMA</name>
<evidence type="ECO:0000256" key="1">
    <source>
        <dbReference type="ARBA" id="ARBA00001946"/>
    </source>
</evidence>
<dbReference type="EMBL" id="DTAN01000112">
    <property type="protein sequence ID" value="HGU65146.1"/>
    <property type="molecule type" value="Genomic_DNA"/>
</dbReference>
<dbReference type="InterPro" id="IPR019199">
    <property type="entry name" value="Virulence_VapD/CRISPR_Cas2"/>
</dbReference>
<comment type="subunit">
    <text evidence="8">Homodimer, forms a heterotetramer with a Cas1 homodimer.</text>
</comment>
<dbReference type="HAMAP" id="MF_01471">
    <property type="entry name" value="Cas2"/>
    <property type="match status" value="1"/>
</dbReference>
<comment type="cofactor">
    <cofactor evidence="1 8">
        <name>Mg(2+)</name>
        <dbReference type="ChEBI" id="CHEBI:18420"/>
    </cofactor>
</comment>
<sequence length="98" mass="11242">MPGCIMYVIVAFDVSEENVRGRLRRFLRSLGLSMVNRSVYAGVGGQNIAEEIREKVREIVGERDSVFIILVQEHEYLRATICTNMDCKKIEEISYDIV</sequence>
<keyword evidence="5 8" id="KW-0378">Hydrolase</keyword>
<dbReference type="GO" id="GO:0051607">
    <property type="term" value="P:defense response to virus"/>
    <property type="evidence" value="ECO:0007669"/>
    <property type="project" value="UniProtKB-UniRule"/>
</dbReference>
<dbReference type="GO" id="GO:0016787">
    <property type="term" value="F:hydrolase activity"/>
    <property type="evidence" value="ECO:0007669"/>
    <property type="project" value="UniProtKB-KW"/>
</dbReference>
<dbReference type="NCBIfam" id="TIGR01573">
    <property type="entry name" value="cas2"/>
    <property type="match status" value="1"/>
</dbReference>
<keyword evidence="6 8" id="KW-0460">Magnesium</keyword>